<proteinExistence type="predicted"/>
<reference evidence="1 2" key="1">
    <citation type="submission" date="2018-07" db="EMBL/GenBank/DDBJ databases">
        <title>Genomic Encyclopedia of Type Strains, Phase IV (KMG-IV): sequencing the most valuable type-strain genomes for metagenomic binning, comparative biology and taxonomic classification.</title>
        <authorList>
            <person name="Goeker M."/>
        </authorList>
    </citation>
    <scope>NUCLEOTIDE SEQUENCE [LARGE SCALE GENOMIC DNA]</scope>
    <source>
        <strain evidence="1 2">DSM 16500</strain>
    </source>
</reference>
<sequence>MTGWKVTSLQFAAGFADQSEFHILKKLLYLVKP</sequence>
<organism evidence="1 2">
    <name type="scientific">Aquicella lusitana</name>
    <dbReference type="NCBI Taxonomy" id="254246"/>
    <lineage>
        <taxon>Bacteria</taxon>
        <taxon>Pseudomonadati</taxon>
        <taxon>Pseudomonadota</taxon>
        <taxon>Gammaproteobacteria</taxon>
        <taxon>Legionellales</taxon>
        <taxon>Coxiellaceae</taxon>
        <taxon>Aquicella</taxon>
    </lineage>
</organism>
<evidence type="ECO:0000313" key="2">
    <source>
        <dbReference type="Proteomes" id="UP000254720"/>
    </source>
</evidence>
<dbReference type="AlphaFoldDB" id="A0A370GWW8"/>
<protein>
    <submittedName>
        <fullName evidence="1">Uncharacterized protein</fullName>
    </submittedName>
</protein>
<dbReference type="EMBL" id="QQAX01000003">
    <property type="protein sequence ID" value="RDI48041.1"/>
    <property type="molecule type" value="Genomic_DNA"/>
</dbReference>
<comment type="caution">
    <text evidence="1">The sequence shown here is derived from an EMBL/GenBank/DDBJ whole genome shotgun (WGS) entry which is preliminary data.</text>
</comment>
<name>A0A370GWW8_9COXI</name>
<evidence type="ECO:0000313" key="1">
    <source>
        <dbReference type="EMBL" id="RDI48041.1"/>
    </source>
</evidence>
<gene>
    <name evidence="1" type="ORF">C8D86_1035</name>
</gene>
<dbReference type="Proteomes" id="UP000254720">
    <property type="component" value="Unassembled WGS sequence"/>
</dbReference>
<keyword evidence="2" id="KW-1185">Reference proteome</keyword>
<accession>A0A370GWW8</accession>